<dbReference type="InterPro" id="IPR013785">
    <property type="entry name" value="Aldolase_TIM"/>
</dbReference>
<dbReference type="PROSITE" id="PS00160">
    <property type="entry name" value="ALDOLASE_KDPG_KHG_2"/>
    <property type="match status" value="1"/>
</dbReference>
<comment type="catalytic activity">
    <reaction evidence="1">
        <text>2-dehydro-3-deoxy-6-phospho-D-gluconate = D-glyceraldehyde 3-phosphate + pyruvate</text>
        <dbReference type="Rhea" id="RHEA:17089"/>
        <dbReference type="ChEBI" id="CHEBI:15361"/>
        <dbReference type="ChEBI" id="CHEBI:57569"/>
        <dbReference type="ChEBI" id="CHEBI:59776"/>
        <dbReference type="EC" id="4.1.2.14"/>
    </reaction>
</comment>
<dbReference type="SUPFAM" id="SSF51569">
    <property type="entry name" value="Aldolase"/>
    <property type="match status" value="1"/>
</dbReference>
<accession>A0A2S0ND33</accession>
<reference evidence="9 10" key="1">
    <citation type="submission" date="2018-03" db="EMBL/GenBank/DDBJ databases">
        <title>Genome sequencing of Phreatobacter sp.</title>
        <authorList>
            <person name="Kim S.-J."/>
            <person name="Heo J."/>
            <person name="Kwon S.-W."/>
        </authorList>
    </citation>
    <scope>NUCLEOTIDE SEQUENCE [LARGE SCALE GENOMIC DNA]</scope>
    <source>
        <strain evidence="9 10">S-12</strain>
    </source>
</reference>
<comment type="subunit">
    <text evidence="4">Homotrimer.</text>
</comment>
<dbReference type="OrthoDB" id="9805177at2"/>
<dbReference type="InterPro" id="IPR000887">
    <property type="entry name" value="Aldlse_KDPG_KHG"/>
</dbReference>
<dbReference type="GO" id="GO:0008675">
    <property type="term" value="F:2-dehydro-3-deoxy-phosphogluconate aldolase activity"/>
    <property type="evidence" value="ECO:0007669"/>
    <property type="project" value="UniProtKB-EC"/>
</dbReference>
<evidence type="ECO:0000256" key="7">
    <source>
        <dbReference type="ARBA" id="ARBA00023270"/>
    </source>
</evidence>
<dbReference type="InterPro" id="IPR031337">
    <property type="entry name" value="KDPG/KHG_AS_1"/>
</dbReference>
<dbReference type="Proteomes" id="UP000237889">
    <property type="component" value="Chromosome"/>
</dbReference>
<gene>
    <name evidence="9" type="ORF">C6569_14000</name>
</gene>
<name>A0A2S0ND33_9HYPH</name>
<keyword evidence="6 9" id="KW-0456">Lyase</keyword>
<keyword evidence="7" id="KW-0704">Schiff base</keyword>
<evidence type="ECO:0000256" key="1">
    <source>
        <dbReference type="ARBA" id="ARBA00000654"/>
    </source>
</evidence>
<proteinExistence type="inferred from homology"/>
<comment type="similarity">
    <text evidence="3">Belongs to the KHG/KDPG aldolase family.</text>
</comment>
<evidence type="ECO:0000256" key="8">
    <source>
        <dbReference type="ARBA" id="ARBA00023277"/>
    </source>
</evidence>
<dbReference type="PANTHER" id="PTHR30246:SF1">
    <property type="entry name" value="2-DEHYDRO-3-DEOXY-6-PHOSPHOGALACTONATE ALDOLASE-RELATED"/>
    <property type="match status" value="1"/>
</dbReference>
<evidence type="ECO:0000313" key="9">
    <source>
        <dbReference type="EMBL" id="AVO46094.1"/>
    </source>
</evidence>
<dbReference type="EC" id="4.1.2.14" evidence="5"/>
<dbReference type="PANTHER" id="PTHR30246">
    <property type="entry name" value="2-KETO-3-DEOXY-6-PHOSPHOGLUCONATE ALDOLASE"/>
    <property type="match status" value="1"/>
</dbReference>
<dbReference type="CDD" id="cd00452">
    <property type="entry name" value="KDPG_aldolase"/>
    <property type="match status" value="1"/>
</dbReference>
<dbReference type="AlphaFoldDB" id="A0A2S0ND33"/>
<dbReference type="EMBL" id="CP027668">
    <property type="protein sequence ID" value="AVO46094.1"/>
    <property type="molecule type" value="Genomic_DNA"/>
</dbReference>
<evidence type="ECO:0000256" key="6">
    <source>
        <dbReference type="ARBA" id="ARBA00023239"/>
    </source>
</evidence>
<dbReference type="NCBIfam" id="NF004325">
    <property type="entry name" value="PRK05718.1"/>
    <property type="match status" value="1"/>
</dbReference>
<organism evidence="9 10">
    <name type="scientific">Phreatobacter cathodiphilus</name>
    <dbReference type="NCBI Taxonomy" id="1868589"/>
    <lineage>
        <taxon>Bacteria</taxon>
        <taxon>Pseudomonadati</taxon>
        <taxon>Pseudomonadota</taxon>
        <taxon>Alphaproteobacteria</taxon>
        <taxon>Hyphomicrobiales</taxon>
        <taxon>Phreatobacteraceae</taxon>
        <taxon>Phreatobacter</taxon>
    </lineage>
</organism>
<dbReference type="PROSITE" id="PS00159">
    <property type="entry name" value="ALDOLASE_KDPG_KHG_1"/>
    <property type="match status" value="1"/>
</dbReference>
<dbReference type="InterPro" id="IPR031338">
    <property type="entry name" value="KDPG/KHG_AS_2"/>
</dbReference>
<dbReference type="KEGG" id="phr:C6569_14000"/>
<dbReference type="Pfam" id="PF01081">
    <property type="entry name" value="Aldolase"/>
    <property type="match status" value="1"/>
</dbReference>
<dbReference type="RefSeq" id="WP_106749435.1">
    <property type="nucleotide sequence ID" value="NZ_CP027668.1"/>
</dbReference>
<comment type="pathway">
    <text evidence="2">Carbohydrate acid metabolism; 2-dehydro-3-deoxy-D-gluconate degradation; D-glyceraldehyde 3-phosphate and pyruvate from 2-dehydro-3-deoxy-D-gluconate: step 2/2.</text>
</comment>
<evidence type="ECO:0000256" key="2">
    <source>
        <dbReference type="ARBA" id="ARBA00004736"/>
    </source>
</evidence>
<keyword evidence="8" id="KW-0119">Carbohydrate metabolism</keyword>
<dbReference type="NCBIfam" id="TIGR01182">
    <property type="entry name" value="eda"/>
    <property type="match status" value="1"/>
</dbReference>
<evidence type="ECO:0000256" key="4">
    <source>
        <dbReference type="ARBA" id="ARBA00011233"/>
    </source>
</evidence>
<keyword evidence="10" id="KW-1185">Reference proteome</keyword>
<evidence type="ECO:0000256" key="5">
    <source>
        <dbReference type="ARBA" id="ARBA00013063"/>
    </source>
</evidence>
<sequence length="209" mass="21084">MLPDARPLLELAPVIPVLTIRDVRQAVPLARALAAGGLSVIEVTLRTPQAADAIRAIAREVPEALVGAGTITRIEDIQVATAAGARFLVSPGTPPALADALAAMPIPVLPGCATVTEAMALAARGFTALKFFPAEPSGGAAFLKSLSGPLPGLVFCPTGGIDAAKAPTYLALANVGAVGGSWIVPDDALAAGDYDRITALARAARALRP</sequence>
<evidence type="ECO:0000256" key="3">
    <source>
        <dbReference type="ARBA" id="ARBA00006906"/>
    </source>
</evidence>
<evidence type="ECO:0000313" key="10">
    <source>
        <dbReference type="Proteomes" id="UP000237889"/>
    </source>
</evidence>
<protein>
    <recommendedName>
        <fullName evidence="5">2-dehydro-3-deoxy-phosphogluconate aldolase</fullName>
        <ecNumber evidence="5">4.1.2.14</ecNumber>
    </recommendedName>
</protein>
<dbReference type="Gene3D" id="3.20.20.70">
    <property type="entry name" value="Aldolase class I"/>
    <property type="match status" value="1"/>
</dbReference>